<dbReference type="AlphaFoldDB" id="A0AAW2FT91"/>
<keyword evidence="2" id="KW-1185">Reference proteome</keyword>
<accession>A0AAW2FT91</accession>
<gene>
    <name evidence="1" type="ORF">PUN28_009241</name>
</gene>
<organism evidence="1 2">
    <name type="scientific">Cardiocondyla obscurior</name>
    <dbReference type="NCBI Taxonomy" id="286306"/>
    <lineage>
        <taxon>Eukaryota</taxon>
        <taxon>Metazoa</taxon>
        <taxon>Ecdysozoa</taxon>
        <taxon>Arthropoda</taxon>
        <taxon>Hexapoda</taxon>
        <taxon>Insecta</taxon>
        <taxon>Pterygota</taxon>
        <taxon>Neoptera</taxon>
        <taxon>Endopterygota</taxon>
        <taxon>Hymenoptera</taxon>
        <taxon>Apocrita</taxon>
        <taxon>Aculeata</taxon>
        <taxon>Formicoidea</taxon>
        <taxon>Formicidae</taxon>
        <taxon>Myrmicinae</taxon>
        <taxon>Cardiocondyla</taxon>
    </lineage>
</organism>
<evidence type="ECO:0000313" key="2">
    <source>
        <dbReference type="Proteomes" id="UP001430953"/>
    </source>
</evidence>
<dbReference type="Proteomes" id="UP001430953">
    <property type="component" value="Unassembled WGS sequence"/>
</dbReference>
<evidence type="ECO:0000313" key="1">
    <source>
        <dbReference type="EMBL" id="KAL0118445.1"/>
    </source>
</evidence>
<reference evidence="1 2" key="1">
    <citation type="submission" date="2023-03" db="EMBL/GenBank/DDBJ databases">
        <title>High recombination rates correlate with genetic variation in Cardiocondyla obscurior ants.</title>
        <authorList>
            <person name="Errbii M."/>
        </authorList>
    </citation>
    <scope>NUCLEOTIDE SEQUENCE [LARGE SCALE GENOMIC DNA]</scope>
    <source>
        <strain evidence="1">Alpha-2009</strain>
        <tissue evidence="1">Whole body</tissue>
    </source>
</reference>
<comment type="caution">
    <text evidence="1">The sequence shown here is derived from an EMBL/GenBank/DDBJ whole genome shotgun (WGS) entry which is preliminary data.</text>
</comment>
<proteinExistence type="predicted"/>
<protein>
    <submittedName>
        <fullName evidence="1">Uncharacterized protein</fullName>
    </submittedName>
</protein>
<sequence length="116" mass="13097">MISRGILTRDEIKLPRLTYTLSLYLSTSPSFSLFLSLLTPRLSHLEPSNDFAELIYISPSGFPLHSLLYSHPSLSSHYRSLGSNFDTISIQHTHVHMRVINRTCKSTRASGTVLSY</sequence>
<name>A0AAW2FT91_9HYME</name>
<dbReference type="EMBL" id="JADYXP020000008">
    <property type="protein sequence ID" value="KAL0118445.1"/>
    <property type="molecule type" value="Genomic_DNA"/>
</dbReference>